<accession>A0ABP7C1Y4</accession>
<keyword evidence="3" id="KW-1185">Reference proteome</keyword>
<evidence type="ECO:0000313" key="2">
    <source>
        <dbReference type="EMBL" id="GAA3674534.1"/>
    </source>
</evidence>
<gene>
    <name evidence="2" type="ORF">GCM10023081_11180</name>
</gene>
<reference evidence="3" key="1">
    <citation type="journal article" date="2019" name="Int. J. Syst. Evol. Microbiol.">
        <title>The Global Catalogue of Microorganisms (GCM) 10K type strain sequencing project: providing services to taxonomists for standard genome sequencing and annotation.</title>
        <authorList>
            <consortium name="The Broad Institute Genomics Platform"/>
            <consortium name="The Broad Institute Genome Sequencing Center for Infectious Disease"/>
            <person name="Wu L."/>
            <person name="Ma J."/>
        </authorList>
    </citation>
    <scope>NUCLEOTIDE SEQUENCE [LARGE SCALE GENOMIC DNA]</scope>
    <source>
        <strain evidence="3">JCM 30742</strain>
    </source>
</reference>
<dbReference type="InterPro" id="IPR041581">
    <property type="entry name" value="Glyoxalase_6"/>
</dbReference>
<protein>
    <submittedName>
        <fullName evidence="2">VOC family protein</fullName>
    </submittedName>
</protein>
<dbReference type="SUPFAM" id="SSF54593">
    <property type="entry name" value="Glyoxalase/Bleomycin resistance protein/Dihydroxybiphenyl dioxygenase"/>
    <property type="match status" value="1"/>
</dbReference>
<dbReference type="Gene3D" id="3.10.180.10">
    <property type="entry name" value="2,3-Dihydroxybiphenyl 1,2-Dioxygenase, domain 1"/>
    <property type="match status" value="1"/>
</dbReference>
<evidence type="ECO:0000313" key="3">
    <source>
        <dbReference type="Proteomes" id="UP001500752"/>
    </source>
</evidence>
<sequence length="145" mass="16406">MAYSIQIVVDSADPHTQADWWAETLGWETEPTDEGFIRNMVARGLAQESDTLLHRGKLMWKSGAAIRVVDDAEHREGPRILFQSVPEAKTVKNRLHLDVRAGDEDKAEVRARLESRGATFLWEASEGPYSWYTMADPEGNEFCIT</sequence>
<dbReference type="PANTHER" id="PTHR35908:SF1">
    <property type="entry name" value="CONSERVED PROTEIN"/>
    <property type="match status" value="1"/>
</dbReference>
<evidence type="ECO:0000259" key="1">
    <source>
        <dbReference type="Pfam" id="PF18029"/>
    </source>
</evidence>
<dbReference type="PANTHER" id="PTHR35908">
    <property type="entry name" value="HYPOTHETICAL FUSION PROTEIN"/>
    <property type="match status" value="1"/>
</dbReference>
<proteinExistence type="predicted"/>
<organism evidence="2 3">
    <name type="scientific">Arthrobacter ginkgonis</name>
    <dbReference type="NCBI Taxonomy" id="1630594"/>
    <lineage>
        <taxon>Bacteria</taxon>
        <taxon>Bacillati</taxon>
        <taxon>Actinomycetota</taxon>
        <taxon>Actinomycetes</taxon>
        <taxon>Micrococcales</taxon>
        <taxon>Micrococcaceae</taxon>
        <taxon>Arthrobacter</taxon>
    </lineage>
</organism>
<comment type="caution">
    <text evidence="2">The sequence shown here is derived from an EMBL/GenBank/DDBJ whole genome shotgun (WGS) entry which is preliminary data.</text>
</comment>
<dbReference type="InterPro" id="IPR029068">
    <property type="entry name" value="Glyas_Bleomycin-R_OHBP_Dase"/>
</dbReference>
<dbReference type="EMBL" id="BAABEO010000008">
    <property type="protein sequence ID" value="GAA3674534.1"/>
    <property type="molecule type" value="Genomic_DNA"/>
</dbReference>
<dbReference type="CDD" id="cd06587">
    <property type="entry name" value="VOC"/>
    <property type="match status" value="1"/>
</dbReference>
<dbReference type="Proteomes" id="UP001500752">
    <property type="component" value="Unassembled WGS sequence"/>
</dbReference>
<feature type="domain" description="Glyoxalase-like" evidence="1">
    <location>
        <begin position="6"/>
        <end position="145"/>
    </location>
</feature>
<name>A0ABP7C1Y4_9MICC</name>
<dbReference type="Pfam" id="PF18029">
    <property type="entry name" value="Glyoxalase_6"/>
    <property type="match status" value="1"/>
</dbReference>
<dbReference type="RefSeq" id="WP_345149087.1">
    <property type="nucleotide sequence ID" value="NZ_BAABEO010000008.1"/>
</dbReference>